<dbReference type="SUPFAM" id="SSF50249">
    <property type="entry name" value="Nucleic acid-binding proteins"/>
    <property type="match status" value="4"/>
</dbReference>
<evidence type="ECO:0000256" key="3">
    <source>
        <dbReference type="ARBA" id="ARBA00022490"/>
    </source>
</evidence>
<dbReference type="InterPro" id="IPR013223">
    <property type="entry name" value="RNase_B_OB_dom"/>
</dbReference>
<evidence type="ECO:0000313" key="12">
    <source>
        <dbReference type="Proteomes" id="UP000296201"/>
    </source>
</evidence>
<dbReference type="InterPro" id="IPR040476">
    <property type="entry name" value="CSD2"/>
</dbReference>
<dbReference type="PROSITE" id="PS01175">
    <property type="entry name" value="RIBONUCLEASE_II"/>
    <property type="match status" value="1"/>
</dbReference>
<dbReference type="PANTHER" id="PTHR23355:SF9">
    <property type="entry name" value="DIS3-LIKE EXONUCLEASE 2"/>
    <property type="match status" value="1"/>
</dbReference>
<feature type="compositionally biased region" description="Basic and acidic residues" evidence="9">
    <location>
        <begin position="37"/>
        <end position="53"/>
    </location>
</feature>
<evidence type="ECO:0000256" key="9">
    <source>
        <dbReference type="SAM" id="MobiDB-lite"/>
    </source>
</evidence>
<accession>A0A4P7P067</accession>
<dbReference type="SMART" id="SM00955">
    <property type="entry name" value="RNB"/>
    <property type="match status" value="1"/>
</dbReference>
<dbReference type="GO" id="GO:0006402">
    <property type="term" value="P:mRNA catabolic process"/>
    <property type="evidence" value="ECO:0007669"/>
    <property type="project" value="TreeGrafter"/>
</dbReference>
<dbReference type="GO" id="GO:0005829">
    <property type="term" value="C:cytosol"/>
    <property type="evidence" value="ECO:0007669"/>
    <property type="project" value="TreeGrafter"/>
</dbReference>
<keyword evidence="7 8" id="KW-0694">RNA-binding</keyword>
<feature type="compositionally biased region" description="Polar residues" evidence="9">
    <location>
        <begin position="18"/>
        <end position="33"/>
    </location>
</feature>
<dbReference type="InterPro" id="IPR012340">
    <property type="entry name" value="NA-bd_OB-fold"/>
</dbReference>
<dbReference type="Pfam" id="PF00575">
    <property type="entry name" value="S1"/>
    <property type="match status" value="1"/>
</dbReference>
<feature type="compositionally biased region" description="Basic and acidic residues" evidence="9">
    <location>
        <begin position="769"/>
        <end position="782"/>
    </location>
</feature>
<dbReference type="InterPro" id="IPR001900">
    <property type="entry name" value="RNase_II/R"/>
</dbReference>
<dbReference type="Gene3D" id="2.40.50.140">
    <property type="entry name" value="Nucleic acid-binding proteins"/>
    <property type="match status" value="2"/>
</dbReference>
<proteinExistence type="inferred from homology"/>
<dbReference type="EMBL" id="CP032096">
    <property type="protein sequence ID" value="QBZ83520.1"/>
    <property type="molecule type" value="Genomic_DNA"/>
</dbReference>
<dbReference type="PROSITE" id="PS50126">
    <property type="entry name" value="S1"/>
    <property type="match status" value="1"/>
</dbReference>
<dbReference type="InterPro" id="IPR011805">
    <property type="entry name" value="RNase_R"/>
</dbReference>
<dbReference type="AlphaFoldDB" id="A0A4P7P067"/>
<evidence type="ECO:0000256" key="4">
    <source>
        <dbReference type="ARBA" id="ARBA00022722"/>
    </source>
</evidence>
<keyword evidence="6 8" id="KW-0269">Exonuclease</keyword>
<dbReference type="OrthoDB" id="9764149at2"/>
<dbReference type="CDD" id="cd04471">
    <property type="entry name" value="S1_RNase_R"/>
    <property type="match status" value="1"/>
</dbReference>
<evidence type="ECO:0000256" key="7">
    <source>
        <dbReference type="ARBA" id="ARBA00022884"/>
    </source>
</evidence>
<evidence type="ECO:0000256" key="6">
    <source>
        <dbReference type="ARBA" id="ARBA00022839"/>
    </source>
</evidence>
<gene>
    <name evidence="8 11" type="primary">rnr</name>
    <name evidence="11" type="ORF">GHNINEIG_01575</name>
</gene>
<dbReference type="Pfam" id="PF08206">
    <property type="entry name" value="OB_RNB"/>
    <property type="match status" value="1"/>
</dbReference>
<reference evidence="11 12" key="1">
    <citation type="submission" date="2018-08" db="EMBL/GenBank/DDBJ databases">
        <title>Horizontal acquisition of hydrogen conversion ability and other habitat adaptations in Hydrogenovibrio crunogenus strains.</title>
        <authorList>
            <person name="Gonnella G."/>
            <person name="Adam N."/>
            <person name="Perner M."/>
        </authorList>
    </citation>
    <scope>NUCLEOTIDE SEQUENCE [LARGE SCALE GENOMIC DNA]</scope>
    <source>
        <strain evidence="11 12">SP-41</strain>
    </source>
</reference>
<dbReference type="GO" id="GO:0003723">
    <property type="term" value="F:RNA binding"/>
    <property type="evidence" value="ECO:0007669"/>
    <property type="project" value="UniProtKB-UniRule"/>
</dbReference>
<comment type="similarity">
    <text evidence="8">Belongs to the RNR ribonuclease family. RNase R subfamily.</text>
</comment>
<keyword evidence="3 8" id="KW-0963">Cytoplasm</keyword>
<evidence type="ECO:0000259" key="10">
    <source>
        <dbReference type="PROSITE" id="PS50126"/>
    </source>
</evidence>
<dbReference type="NCBIfam" id="TIGR00358">
    <property type="entry name" value="3_prime_RNase"/>
    <property type="match status" value="1"/>
</dbReference>
<dbReference type="GO" id="GO:0008859">
    <property type="term" value="F:exoribonuclease II activity"/>
    <property type="evidence" value="ECO:0007669"/>
    <property type="project" value="UniProtKB-UniRule"/>
</dbReference>
<dbReference type="SMART" id="SM00357">
    <property type="entry name" value="CSP"/>
    <property type="match status" value="2"/>
</dbReference>
<feature type="compositionally biased region" description="Basic residues" evidence="9">
    <location>
        <begin position="793"/>
        <end position="818"/>
    </location>
</feature>
<dbReference type="SMART" id="SM00316">
    <property type="entry name" value="S1"/>
    <property type="match status" value="1"/>
</dbReference>
<comment type="subcellular location">
    <subcellularLocation>
        <location evidence="2 8">Cytoplasm</location>
    </subcellularLocation>
</comment>
<evidence type="ECO:0000256" key="2">
    <source>
        <dbReference type="ARBA" id="ARBA00004496"/>
    </source>
</evidence>
<keyword evidence="5 8" id="KW-0378">Hydrolase</keyword>
<dbReference type="HAMAP" id="MF_01895">
    <property type="entry name" value="RNase_R"/>
    <property type="match status" value="1"/>
</dbReference>
<evidence type="ECO:0000313" key="11">
    <source>
        <dbReference type="EMBL" id="QBZ83520.1"/>
    </source>
</evidence>
<dbReference type="Pfam" id="PF17876">
    <property type="entry name" value="CSD2"/>
    <property type="match status" value="1"/>
</dbReference>
<feature type="region of interest" description="Disordered" evidence="9">
    <location>
        <begin position="1"/>
        <end position="53"/>
    </location>
</feature>
<dbReference type="InterPro" id="IPR004476">
    <property type="entry name" value="RNase_II/RNase_R"/>
</dbReference>
<dbReference type="Proteomes" id="UP000296201">
    <property type="component" value="Chromosome"/>
</dbReference>
<evidence type="ECO:0000256" key="5">
    <source>
        <dbReference type="ARBA" id="ARBA00022801"/>
    </source>
</evidence>
<protein>
    <recommendedName>
        <fullName evidence="8">Ribonuclease R</fullName>
        <shortName evidence="8">RNase R</shortName>
        <ecNumber evidence="8">3.1.13.1</ecNumber>
    </recommendedName>
</protein>
<evidence type="ECO:0000256" key="8">
    <source>
        <dbReference type="HAMAP-Rule" id="MF_01895"/>
    </source>
</evidence>
<dbReference type="EC" id="3.1.13.1" evidence="8"/>
<dbReference type="Pfam" id="PF00773">
    <property type="entry name" value="RNB"/>
    <property type="match status" value="1"/>
</dbReference>
<sequence length="818" mass="93074">MTDTNKNENENLEPSVEQVKTMTESNPSNNQDAITGEEMKADPHADREADKYENPIPSREFIIELLEKEQKPLRIKQIATILDIDDDERFEALSRRLKAMVRDGQILRNRRGAFGLIQKMDLIKGKVIGHPGGFGFVQPEEGGGDLFLGDREMHKVFHGDKVIASVIGVDRKGRREGMIVEIIEHANQTILGRLHMEDGLGWVQPNNNRIAQDIFIPQDGLLDAEEGQIVMVEVIHQPTKRSSAIGKIIEVVGDYLAPGMEIDSAIHAYDIPNEWPQELLDQLDAIPDEVTQEDKEGRKDLRSLPLVTIDGADSKDFDDAVFAKRRKNGWRLVVAIADVSHYVKEGTPLDKEAYERGNSVYFPQKVVPMLPEKLSNDLCSLNPNVDRLCMVCDMSIDNDGKLERTQFYDAVMNSKARLTYDQVHEMLTDKGSEHRKTFEDIVPNVEDLNDLYQILKQARSERGALEFETTETRIVFDEQRKIEKIVPVVRNEAHKLIEEFMLMANVATARYLKWHKIPMLYRVHEKPSEERLKNLRTFLGDFGLTLEGGDDPDANDYAAITEAVKGQPHEHLVGTVLLRSMNQAVYQPDNLGHFGLNYEYYAHFTSPIRRYPDLLIHRAIRFAWTKQDVSQFKYSEKDMKALGEHCSGTERRADEATRDAVTFLKCEFLSHRLGEEYDAVVTAATNFGLFVELEPLYVEGLVHITELGEDYFHYDASRHCLKGERTGKVYRLGDKLRVQVAQVNLDDRKIDLRFLSGDDDSSDEQAPIEVKKDDTSGSKSVDEAASQEDGNAPKKKKKRYYRKKGGGRNRKKKSSAAE</sequence>
<keyword evidence="4 8" id="KW-0540">Nuclease</keyword>
<feature type="region of interest" description="Disordered" evidence="9">
    <location>
        <begin position="756"/>
        <end position="818"/>
    </location>
</feature>
<evidence type="ECO:0000256" key="1">
    <source>
        <dbReference type="ARBA" id="ARBA00001849"/>
    </source>
</evidence>
<organism evidence="11 12">
    <name type="scientific">Hydrogenovibrio crunogenus</name>
    <dbReference type="NCBI Taxonomy" id="39765"/>
    <lineage>
        <taxon>Bacteria</taxon>
        <taxon>Pseudomonadati</taxon>
        <taxon>Pseudomonadota</taxon>
        <taxon>Gammaproteobacteria</taxon>
        <taxon>Thiotrichales</taxon>
        <taxon>Piscirickettsiaceae</taxon>
        <taxon>Hydrogenovibrio</taxon>
    </lineage>
</organism>
<comment type="function">
    <text evidence="8">3'-5' exoribonuclease that releases 5'-nucleoside monophosphates and is involved in maturation of structured RNAs.</text>
</comment>
<dbReference type="InterPro" id="IPR003029">
    <property type="entry name" value="S1_domain"/>
</dbReference>
<comment type="catalytic activity">
    <reaction evidence="1 8">
        <text>Exonucleolytic cleavage in the 3'- to 5'-direction to yield nucleoside 5'-phosphates.</text>
        <dbReference type="EC" id="3.1.13.1"/>
    </reaction>
</comment>
<dbReference type="InterPro" id="IPR011129">
    <property type="entry name" value="CSD"/>
</dbReference>
<dbReference type="PANTHER" id="PTHR23355">
    <property type="entry name" value="RIBONUCLEASE"/>
    <property type="match status" value="1"/>
</dbReference>
<dbReference type="InterPro" id="IPR022966">
    <property type="entry name" value="RNase_II/R_CS"/>
</dbReference>
<dbReference type="NCBIfam" id="TIGR02063">
    <property type="entry name" value="RNase_R"/>
    <property type="match status" value="1"/>
</dbReference>
<name>A0A4P7P067_9GAMM</name>
<dbReference type="InterPro" id="IPR050180">
    <property type="entry name" value="RNR_Ribonuclease"/>
</dbReference>
<feature type="domain" description="S1 motif" evidence="10">
    <location>
        <begin position="674"/>
        <end position="755"/>
    </location>
</feature>
<keyword evidence="12" id="KW-1185">Reference proteome</keyword>